<dbReference type="Proteomes" id="UP000298652">
    <property type="component" value="Chromosome 8"/>
</dbReference>
<protein>
    <submittedName>
        <fullName evidence="2">Uncharacterized protein</fullName>
    </submittedName>
</protein>
<evidence type="ECO:0000313" key="2">
    <source>
        <dbReference type="EMBL" id="TKW00250.1"/>
    </source>
</evidence>
<organism evidence="2 3">
    <name type="scientific">Setaria viridis</name>
    <name type="common">Green bristlegrass</name>
    <name type="synonym">Setaria italica subsp. viridis</name>
    <dbReference type="NCBI Taxonomy" id="4556"/>
    <lineage>
        <taxon>Eukaryota</taxon>
        <taxon>Viridiplantae</taxon>
        <taxon>Streptophyta</taxon>
        <taxon>Embryophyta</taxon>
        <taxon>Tracheophyta</taxon>
        <taxon>Spermatophyta</taxon>
        <taxon>Magnoliopsida</taxon>
        <taxon>Liliopsida</taxon>
        <taxon>Poales</taxon>
        <taxon>Poaceae</taxon>
        <taxon>PACMAD clade</taxon>
        <taxon>Panicoideae</taxon>
        <taxon>Panicodae</taxon>
        <taxon>Paniceae</taxon>
        <taxon>Cenchrinae</taxon>
        <taxon>Setaria</taxon>
    </lineage>
</organism>
<keyword evidence="3" id="KW-1185">Reference proteome</keyword>
<reference evidence="2" key="1">
    <citation type="submission" date="2019-03" db="EMBL/GenBank/DDBJ databases">
        <title>WGS assembly of Setaria viridis.</title>
        <authorList>
            <person name="Huang P."/>
            <person name="Jenkins J."/>
            <person name="Grimwood J."/>
            <person name="Barry K."/>
            <person name="Healey A."/>
            <person name="Mamidi S."/>
            <person name="Sreedasyam A."/>
            <person name="Shu S."/>
            <person name="Feldman M."/>
            <person name="Wu J."/>
            <person name="Yu Y."/>
            <person name="Chen C."/>
            <person name="Johnson J."/>
            <person name="Rokhsar D."/>
            <person name="Baxter I."/>
            <person name="Schmutz J."/>
            <person name="Brutnell T."/>
            <person name="Kellogg E."/>
        </authorList>
    </citation>
    <scope>NUCLEOTIDE SEQUENCE [LARGE SCALE GENOMIC DNA]</scope>
</reference>
<dbReference type="EMBL" id="CM016559">
    <property type="protein sequence ID" value="TKW00250.1"/>
    <property type="molecule type" value="Genomic_DNA"/>
</dbReference>
<feature type="region of interest" description="Disordered" evidence="1">
    <location>
        <begin position="207"/>
        <end position="230"/>
    </location>
</feature>
<accession>A0A4U6TDP9</accession>
<dbReference type="Gramene" id="TKW00250">
    <property type="protein sequence ID" value="TKW00250"/>
    <property type="gene ID" value="SEVIR_8G096100v2"/>
</dbReference>
<name>A0A4U6TDP9_SETVI</name>
<gene>
    <name evidence="2" type="ORF">SEVIR_8G096100v2</name>
</gene>
<sequence>MHSMLLTLACLYTRNYVSLEGDIEGGHCTSLHALLPNYCILTTVSVRDGSSTAFWEDSWLPEGPLCDVLPALYSHVVTSGAMVRDVLQGGVDRFLRNRATRVPAAEKVKLLLMLNGMQLRDGTTPGAARCKEPTASSEIRMSVLRAISHSDGSHGPLSLPLRLLRLEESCSATSEVLHLALGPGTNTITMQGQFVREARGAERQVRPLWPPGRNDGPHHLPVSDSSRSLGTPGVCAGCCAPCRDDTKLWAARIPGARSFLPCRTPM</sequence>
<dbReference type="AlphaFoldDB" id="A0A4U6TDP9"/>
<evidence type="ECO:0000313" key="3">
    <source>
        <dbReference type="Proteomes" id="UP000298652"/>
    </source>
</evidence>
<evidence type="ECO:0000256" key="1">
    <source>
        <dbReference type="SAM" id="MobiDB-lite"/>
    </source>
</evidence>
<proteinExistence type="predicted"/>